<name>A0ABY4RSQ8_9BACL</name>
<organism evidence="1 2">
    <name type="scientific">Paenibacillus konkukensis</name>
    <dbReference type="NCBI Taxonomy" id="2020716"/>
    <lineage>
        <taxon>Bacteria</taxon>
        <taxon>Bacillati</taxon>
        <taxon>Bacillota</taxon>
        <taxon>Bacilli</taxon>
        <taxon>Bacillales</taxon>
        <taxon>Paenibacillaceae</taxon>
        <taxon>Paenibacillus</taxon>
    </lineage>
</organism>
<evidence type="ECO:0000313" key="1">
    <source>
        <dbReference type="EMBL" id="UQZ85611.1"/>
    </source>
</evidence>
<reference evidence="1" key="1">
    <citation type="submission" date="2018-02" db="EMBL/GenBank/DDBJ databases">
        <authorList>
            <person name="Kim S.-K."/>
            <person name="Jung H.-I."/>
            <person name="Lee S.-W."/>
        </authorList>
    </citation>
    <scope>NUCLEOTIDE SEQUENCE</scope>
    <source>
        <strain evidence="1">SK3146</strain>
    </source>
</reference>
<sequence length="103" mass="11184">MLRRLPLLMGFDLLPRGAANAHFGIRARWKISQHCDASAITVSVSFHVRGAAACSGRFYRSCASNDPILAARQAKKTNFTLTKLVSVIGLYSSGCWRSGPNTS</sequence>
<accession>A0ABY4RSQ8</accession>
<evidence type="ECO:0000313" key="2">
    <source>
        <dbReference type="Proteomes" id="UP001057134"/>
    </source>
</evidence>
<proteinExistence type="predicted"/>
<gene>
    <name evidence="1" type="ORF">SK3146_04900</name>
</gene>
<keyword evidence="2" id="KW-1185">Reference proteome</keyword>
<protein>
    <recommendedName>
        <fullName evidence="3">Secreted protein</fullName>
    </recommendedName>
</protein>
<dbReference type="EMBL" id="CP027059">
    <property type="protein sequence ID" value="UQZ85611.1"/>
    <property type="molecule type" value="Genomic_DNA"/>
</dbReference>
<dbReference type="Proteomes" id="UP001057134">
    <property type="component" value="Chromosome"/>
</dbReference>
<evidence type="ECO:0008006" key="3">
    <source>
        <dbReference type="Google" id="ProtNLM"/>
    </source>
</evidence>
<reference evidence="1" key="2">
    <citation type="journal article" date="2021" name="J Anim Sci Technol">
        <title>Complete genome sequence of Paenibacillus konkukensis sp. nov. SK3146 as a potential probiotic strain.</title>
        <authorList>
            <person name="Jung H.I."/>
            <person name="Park S."/>
            <person name="Niu K.M."/>
            <person name="Lee S.W."/>
            <person name="Kothari D."/>
            <person name="Yi K.J."/>
            <person name="Kim S.K."/>
        </authorList>
    </citation>
    <scope>NUCLEOTIDE SEQUENCE</scope>
    <source>
        <strain evidence="1">SK3146</strain>
    </source>
</reference>